<proteinExistence type="predicted"/>
<evidence type="ECO:0000313" key="3">
    <source>
        <dbReference type="Proteomes" id="UP000808038"/>
    </source>
</evidence>
<reference evidence="2" key="2">
    <citation type="journal article" date="2021" name="Int. J. Food Microbiol.">
        <title>Safety demonstration of a microbial species for use in the food chain: Weissella confusa.</title>
        <authorList>
            <person name="Bourdichon F."/>
            <person name="Patrone V."/>
            <person name="Fontana A."/>
            <person name="Milani G."/>
            <person name="Morelli L."/>
        </authorList>
    </citation>
    <scope>NUCLEOTIDE SEQUENCE</scope>
    <source>
        <strain evidence="2">CCUG 30943</strain>
    </source>
</reference>
<reference evidence="2" key="1">
    <citation type="submission" date="2020-02" db="EMBL/GenBank/DDBJ databases">
        <authorList>
            <person name="Fontana A."/>
            <person name="Patrone V."/>
            <person name="Morelli L."/>
        </authorList>
    </citation>
    <scope>NUCLEOTIDE SEQUENCE</scope>
    <source>
        <strain evidence="2">CCUG 30943</strain>
    </source>
</reference>
<keyword evidence="1" id="KW-0812">Transmembrane</keyword>
<comment type="caution">
    <text evidence="2">The sequence shown here is derived from an EMBL/GenBank/DDBJ whole genome shotgun (WGS) entry which is preliminary data.</text>
</comment>
<gene>
    <name evidence="2" type="ORF">HAU43_08445</name>
</gene>
<dbReference type="EMBL" id="JAAOCX010000011">
    <property type="protein sequence ID" value="MBJ7633108.1"/>
    <property type="molecule type" value="Genomic_DNA"/>
</dbReference>
<sequence>MMIMYTKIMEDLRETAVMLALASVVFGLLMLSMRYLYGMDFSIIVPMIGRVYVSFFIGMMIFNAYDWIRFARRRQKMVARVH</sequence>
<protein>
    <submittedName>
        <fullName evidence="2">Uncharacterized protein</fullName>
    </submittedName>
</protein>
<feature type="transmembrane region" description="Helical" evidence="1">
    <location>
        <begin position="16"/>
        <end position="37"/>
    </location>
</feature>
<accession>A0AAE2S9G1</accession>
<dbReference type="Proteomes" id="UP000808038">
    <property type="component" value="Unassembled WGS sequence"/>
</dbReference>
<evidence type="ECO:0000256" key="1">
    <source>
        <dbReference type="SAM" id="Phobius"/>
    </source>
</evidence>
<dbReference type="AlphaFoldDB" id="A0AAE2S9G1"/>
<dbReference type="RefSeq" id="WP_135390719.1">
    <property type="nucleotide sequence ID" value="NZ_ALXH01000035.1"/>
</dbReference>
<organism evidence="2 3">
    <name type="scientific">Weissella confusa</name>
    <name type="common">Lactobacillus confusus</name>
    <dbReference type="NCBI Taxonomy" id="1583"/>
    <lineage>
        <taxon>Bacteria</taxon>
        <taxon>Bacillati</taxon>
        <taxon>Bacillota</taxon>
        <taxon>Bacilli</taxon>
        <taxon>Lactobacillales</taxon>
        <taxon>Lactobacillaceae</taxon>
        <taxon>Weissella</taxon>
    </lineage>
</organism>
<keyword evidence="1" id="KW-0472">Membrane</keyword>
<keyword evidence="1" id="KW-1133">Transmembrane helix</keyword>
<feature type="transmembrane region" description="Helical" evidence="1">
    <location>
        <begin position="43"/>
        <end position="65"/>
    </location>
</feature>
<evidence type="ECO:0000313" key="2">
    <source>
        <dbReference type="EMBL" id="MBJ7633108.1"/>
    </source>
</evidence>
<name>A0AAE2S9G1_WEICO</name>